<accession>A0A382XX58</accession>
<evidence type="ECO:0000256" key="3">
    <source>
        <dbReference type="ARBA" id="ARBA00022793"/>
    </source>
</evidence>
<evidence type="ECO:0000313" key="7">
    <source>
        <dbReference type="EMBL" id="SVD75235.1"/>
    </source>
</evidence>
<evidence type="ECO:0000256" key="2">
    <source>
        <dbReference type="ARBA" id="ARBA00012321"/>
    </source>
</evidence>
<dbReference type="GO" id="GO:0004588">
    <property type="term" value="F:orotate phosphoribosyltransferase activity"/>
    <property type="evidence" value="ECO:0007669"/>
    <property type="project" value="TreeGrafter"/>
</dbReference>
<dbReference type="UniPathway" id="UPA00070">
    <property type="reaction ID" value="UER00120"/>
</dbReference>
<dbReference type="PANTHER" id="PTHR19278:SF9">
    <property type="entry name" value="URIDINE 5'-MONOPHOSPHATE SYNTHASE"/>
    <property type="match status" value="1"/>
</dbReference>
<dbReference type="PANTHER" id="PTHR19278">
    <property type="entry name" value="OROTATE PHOSPHORIBOSYLTRANSFERASE"/>
    <property type="match status" value="1"/>
</dbReference>
<feature type="domain" description="Orotidine 5'-phosphate decarboxylase" evidence="6">
    <location>
        <begin position="1"/>
        <end position="187"/>
    </location>
</feature>
<dbReference type="SUPFAM" id="SSF51366">
    <property type="entry name" value="Ribulose-phoshate binding barrel"/>
    <property type="match status" value="1"/>
</dbReference>
<evidence type="ECO:0000256" key="5">
    <source>
        <dbReference type="ARBA" id="ARBA00023239"/>
    </source>
</evidence>
<dbReference type="SMART" id="SM00934">
    <property type="entry name" value="OMPdecase"/>
    <property type="match status" value="1"/>
</dbReference>
<dbReference type="EC" id="4.1.1.23" evidence="2"/>
<comment type="pathway">
    <text evidence="1">Pyrimidine metabolism; UMP biosynthesis via de novo pathway; UMP from orotate: step 2/2.</text>
</comment>
<protein>
    <recommendedName>
        <fullName evidence="2">orotidine-5'-phosphate decarboxylase</fullName>
        <ecNumber evidence="2">4.1.1.23</ecNumber>
    </recommendedName>
</protein>
<keyword evidence="4" id="KW-0665">Pyrimidine biosynthesis</keyword>
<dbReference type="InterPro" id="IPR011060">
    <property type="entry name" value="RibuloseP-bd_barrel"/>
</dbReference>
<dbReference type="InterPro" id="IPR013785">
    <property type="entry name" value="Aldolase_TIM"/>
</dbReference>
<organism evidence="7">
    <name type="scientific">marine metagenome</name>
    <dbReference type="NCBI Taxonomy" id="408172"/>
    <lineage>
        <taxon>unclassified sequences</taxon>
        <taxon>metagenomes</taxon>
        <taxon>ecological metagenomes</taxon>
    </lineage>
</organism>
<dbReference type="GO" id="GO:0006207">
    <property type="term" value="P:'de novo' pyrimidine nucleobase biosynthetic process"/>
    <property type="evidence" value="ECO:0007669"/>
    <property type="project" value="InterPro"/>
</dbReference>
<evidence type="ECO:0000259" key="6">
    <source>
        <dbReference type="SMART" id="SM00934"/>
    </source>
</evidence>
<keyword evidence="5" id="KW-0456">Lyase</keyword>
<dbReference type="CDD" id="cd04725">
    <property type="entry name" value="OMP_decarboxylase_like"/>
    <property type="match status" value="1"/>
</dbReference>
<dbReference type="EMBL" id="UINC01170941">
    <property type="protein sequence ID" value="SVD75235.1"/>
    <property type="molecule type" value="Genomic_DNA"/>
</dbReference>
<name>A0A382XX58_9ZZZZ</name>
<dbReference type="GO" id="GO:0004590">
    <property type="term" value="F:orotidine-5'-phosphate decarboxylase activity"/>
    <property type="evidence" value="ECO:0007669"/>
    <property type="project" value="UniProtKB-EC"/>
</dbReference>
<dbReference type="GO" id="GO:0044205">
    <property type="term" value="P:'de novo' UMP biosynthetic process"/>
    <property type="evidence" value="ECO:0007669"/>
    <property type="project" value="UniProtKB-UniPathway"/>
</dbReference>
<dbReference type="Pfam" id="PF00215">
    <property type="entry name" value="OMPdecase"/>
    <property type="match status" value="1"/>
</dbReference>
<dbReference type="AlphaFoldDB" id="A0A382XX58"/>
<keyword evidence="3" id="KW-0210">Decarboxylase</keyword>
<gene>
    <name evidence="7" type="ORF">METZ01_LOCUS428089</name>
</gene>
<dbReference type="InterPro" id="IPR001754">
    <property type="entry name" value="OMPdeCOase_dom"/>
</dbReference>
<proteinExistence type="predicted"/>
<evidence type="ECO:0000256" key="4">
    <source>
        <dbReference type="ARBA" id="ARBA00022975"/>
    </source>
</evidence>
<evidence type="ECO:0000256" key="1">
    <source>
        <dbReference type="ARBA" id="ARBA00004861"/>
    </source>
</evidence>
<dbReference type="Gene3D" id="3.20.20.70">
    <property type="entry name" value="Aldolase class I"/>
    <property type="match status" value="1"/>
</dbReference>
<dbReference type="NCBIfam" id="TIGR01740">
    <property type="entry name" value="pyrF"/>
    <property type="match status" value="1"/>
</dbReference>
<reference evidence="7" key="1">
    <citation type="submission" date="2018-05" db="EMBL/GenBank/DDBJ databases">
        <authorList>
            <person name="Lanie J.A."/>
            <person name="Ng W.-L."/>
            <person name="Kazmierczak K.M."/>
            <person name="Andrzejewski T.M."/>
            <person name="Davidsen T.M."/>
            <person name="Wayne K.J."/>
            <person name="Tettelin H."/>
            <person name="Glass J.I."/>
            <person name="Rusch D."/>
            <person name="Podicherti R."/>
            <person name="Tsui H.-C.T."/>
            <person name="Winkler M.E."/>
        </authorList>
    </citation>
    <scope>NUCLEOTIDE SEQUENCE</scope>
</reference>
<feature type="non-terminal residue" evidence="7">
    <location>
        <position position="1"/>
    </location>
</feature>
<dbReference type="InterPro" id="IPR014732">
    <property type="entry name" value="OMPdecase"/>
</dbReference>
<sequence length="201" mass="21348">DWTASSWADLCDKAKGHDLLIFEDQKFGDIGPISRGQMAGVYDIRSWANIVTAHGISGPDIVDGLCAGWNDVGREGGVLLLAQMSSRGNLLGLPGYTDEMIRAGVSNSGVFGFIGNGRRSTELAELRGKVGERKLIWTPGVNLAVGDGEMGQRYGDPREAVLAGSDGIIVGSGIYKSEQKTETAKAYADISWEALLERSGA</sequence>